<dbReference type="AlphaFoldDB" id="M4VS81"/>
<keyword evidence="3" id="KW-1185">Reference proteome</keyword>
<dbReference type="PANTHER" id="PTHR12835">
    <property type="entry name" value="BIOTIN PROTEIN LIGASE"/>
    <property type="match status" value="1"/>
</dbReference>
<organism evidence="2 3">
    <name type="scientific">Pseudobdellovibrio exovorus JSS</name>
    <dbReference type="NCBI Taxonomy" id="1184267"/>
    <lineage>
        <taxon>Bacteria</taxon>
        <taxon>Pseudomonadati</taxon>
        <taxon>Bdellovibrionota</taxon>
        <taxon>Bdellovibrionia</taxon>
        <taxon>Bdellovibrionales</taxon>
        <taxon>Pseudobdellovibrionaceae</taxon>
        <taxon>Pseudobdellovibrio</taxon>
    </lineage>
</organism>
<protein>
    <submittedName>
        <fullName evidence="2">Biotin--synthetase</fullName>
    </submittedName>
</protein>
<dbReference type="PANTHER" id="PTHR12835:SF5">
    <property type="entry name" value="BIOTIN--PROTEIN LIGASE"/>
    <property type="match status" value="1"/>
</dbReference>
<accession>M4VS81</accession>
<evidence type="ECO:0000313" key="2">
    <source>
        <dbReference type="EMBL" id="AGH96044.1"/>
    </source>
</evidence>
<reference evidence="2 3" key="1">
    <citation type="journal article" date="2013" name="ISME J.">
        <title>By their genes ye shall know them: genomic signatures of predatory bacteria.</title>
        <authorList>
            <person name="Pasternak Z."/>
            <person name="Pietrokovski S."/>
            <person name="Rotem O."/>
            <person name="Gophna U."/>
            <person name="Lurie-Weinberger M.N."/>
            <person name="Jurkevitch E."/>
        </authorList>
    </citation>
    <scope>NUCLEOTIDE SEQUENCE [LARGE SCALE GENOMIC DNA]</scope>
    <source>
        <strain evidence="2 3">JSS</strain>
    </source>
</reference>
<evidence type="ECO:0000313" key="3">
    <source>
        <dbReference type="Proteomes" id="UP000012040"/>
    </source>
</evidence>
<gene>
    <name evidence="2" type="ORF">A11Q_1828</name>
</gene>
<dbReference type="SUPFAM" id="SSF55681">
    <property type="entry name" value="Class II aaRS and biotin synthetases"/>
    <property type="match status" value="1"/>
</dbReference>
<dbReference type="InterPro" id="IPR004143">
    <property type="entry name" value="BPL_LPL_catalytic"/>
</dbReference>
<dbReference type="RefSeq" id="WP_015470534.1">
    <property type="nucleotide sequence ID" value="NC_020813.1"/>
</dbReference>
<dbReference type="Proteomes" id="UP000012040">
    <property type="component" value="Chromosome"/>
</dbReference>
<dbReference type="EMBL" id="CP003537">
    <property type="protein sequence ID" value="AGH96044.1"/>
    <property type="molecule type" value="Genomic_DNA"/>
</dbReference>
<dbReference type="GO" id="GO:0004077">
    <property type="term" value="F:biotin--[biotin carboxyl-carrier protein] ligase activity"/>
    <property type="evidence" value="ECO:0007669"/>
    <property type="project" value="TreeGrafter"/>
</dbReference>
<dbReference type="STRING" id="1184267.A11Q_1828"/>
<dbReference type="PATRIC" id="fig|1184267.3.peg.1850"/>
<dbReference type="eggNOG" id="COG0340">
    <property type="taxonomic scope" value="Bacteria"/>
</dbReference>
<feature type="domain" description="BPL/LPL catalytic" evidence="1">
    <location>
        <begin position="31"/>
        <end position="156"/>
    </location>
</feature>
<evidence type="ECO:0000259" key="1">
    <source>
        <dbReference type="Pfam" id="PF03099"/>
    </source>
</evidence>
<dbReference type="GO" id="GO:0005737">
    <property type="term" value="C:cytoplasm"/>
    <property type="evidence" value="ECO:0007669"/>
    <property type="project" value="TreeGrafter"/>
</dbReference>
<dbReference type="HOGENOM" id="CLU_1109719_0_0_7"/>
<dbReference type="Gene3D" id="3.30.930.10">
    <property type="entry name" value="Bira Bifunctional Protein, Domain 2"/>
    <property type="match status" value="1"/>
</dbReference>
<sequence>MQDSPLSDIRIGQVTAQWAKAQKISSQYFPKIDSTNLKAKTEAFSEEAFNEHLILYVTDHQTAGRGRGQNTWSDAGSGSQLLSTWSFMLEQALHPTAAPMMGLALYRAAVATWPFLEWNLKAPNDLYIGNKKVAGLLLESLSQGSDHRLLVGLGLNVISSPENVSTATSLVHELPESVPLLAEDWIAFLERLVFEMSFSLQLAHEAMNSTSTQALLHALNKHPLLKEQYTALDQNGNLSTPSKQISWMEL</sequence>
<dbReference type="Pfam" id="PF03099">
    <property type="entry name" value="BPL_LplA_LipB"/>
    <property type="match status" value="1"/>
</dbReference>
<proteinExistence type="predicted"/>
<dbReference type="KEGG" id="bex:A11Q_1828"/>
<name>M4VS81_9BACT</name>
<dbReference type="InterPro" id="IPR045864">
    <property type="entry name" value="aa-tRNA-synth_II/BPL/LPL"/>
</dbReference>